<dbReference type="PATRIC" id="fig|1423715.3.peg.385"/>
<dbReference type="NCBIfam" id="TIGR01446">
    <property type="entry name" value="DnaD_dom"/>
    <property type="match status" value="1"/>
</dbReference>
<dbReference type="InterPro" id="IPR034829">
    <property type="entry name" value="DnaD-like_sf"/>
</dbReference>
<comment type="similarity">
    <text evidence="1">Belongs to the DnaB/DnaD family.</text>
</comment>
<name>A0A0R1LQA8_9LACO</name>
<dbReference type="Proteomes" id="UP000051955">
    <property type="component" value="Unassembled WGS sequence"/>
</dbReference>
<keyword evidence="6" id="KW-1185">Reference proteome</keyword>
<dbReference type="Gene3D" id="1.10.10.10">
    <property type="entry name" value="Winged helix-like DNA-binding domain superfamily/Winged helix DNA-binding domain"/>
    <property type="match status" value="1"/>
</dbReference>
<organism evidence="5 6">
    <name type="scientific">Levilactobacillus acidifarinae DSM 19394 = JCM 15949</name>
    <dbReference type="NCBI Taxonomy" id="1423715"/>
    <lineage>
        <taxon>Bacteria</taxon>
        <taxon>Bacillati</taxon>
        <taxon>Bacillota</taxon>
        <taxon>Bacilli</taxon>
        <taxon>Lactobacillales</taxon>
        <taxon>Lactobacillaceae</taxon>
        <taxon>Levilactobacillus</taxon>
    </lineage>
</organism>
<feature type="compositionally biased region" description="Low complexity" evidence="2">
    <location>
        <begin position="114"/>
        <end position="137"/>
    </location>
</feature>
<reference evidence="5 6" key="1">
    <citation type="journal article" date="2015" name="Genome Announc.">
        <title>Expanding the biotechnology potential of lactobacilli through comparative genomics of 213 strains and associated genera.</title>
        <authorList>
            <person name="Sun Z."/>
            <person name="Harris H.M."/>
            <person name="McCann A."/>
            <person name="Guo C."/>
            <person name="Argimon S."/>
            <person name="Zhang W."/>
            <person name="Yang X."/>
            <person name="Jeffery I.B."/>
            <person name="Cooney J.C."/>
            <person name="Kagawa T.F."/>
            <person name="Liu W."/>
            <person name="Song Y."/>
            <person name="Salvetti E."/>
            <person name="Wrobel A."/>
            <person name="Rasinkangas P."/>
            <person name="Parkhill J."/>
            <person name="Rea M.C."/>
            <person name="O'Sullivan O."/>
            <person name="Ritari J."/>
            <person name="Douillard F.P."/>
            <person name="Paul Ross R."/>
            <person name="Yang R."/>
            <person name="Briner A.E."/>
            <person name="Felis G.E."/>
            <person name="de Vos W.M."/>
            <person name="Barrangou R."/>
            <person name="Klaenhammer T.R."/>
            <person name="Caufield P.W."/>
            <person name="Cui Y."/>
            <person name="Zhang H."/>
            <person name="O'Toole P.W."/>
        </authorList>
    </citation>
    <scope>NUCLEOTIDE SEQUENCE [LARGE SCALE GENOMIC DNA]</scope>
    <source>
        <strain evidence="5 6">DSM 19394</strain>
    </source>
</reference>
<dbReference type="SUPFAM" id="SSF158499">
    <property type="entry name" value="DnaD domain-like"/>
    <property type="match status" value="1"/>
</dbReference>
<evidence type="ECO:0000313" key="5">
    <source>
        <dbReference type="EMBL" id="KRK94410.1"/>
    </source>
</evidence>
<dbReference type="Pfam" id="PF21984">
    <property type="entry name" value="DnaD_N"/>
    <property type="match status" value="1"/>
</dbReference>
<evidence type="ECO:0000256" key="2">
    <source>
        <dbReference type="SAM" id="MobiDB-lite"/>
    </source>
</evidence>
<gene>
    <name evidence="5" type="ORF">FD25_GL000370</name>
</gene>
<dbReference type="STRING" id="1423715.FD25_GL000370"/>
<protein>
    <submittedName>
        <fullName evidence="5">Primosome component related protein</fullName>
    </submittedName>
</protein>
<feature type="region of interest" description="Disordered" evidence="2">
    <location>
        <begin position="109"/>
        <end position="141"/>
    </location>
</feature>
<sequence>MDEFTRRYLQAGQTSVANFLIDHFQEVGMTTDQLLVYLQLKRWLDRGDYLPESDVLAQNLGWDTKRVFEVLHELIAQKLMTINTVTNDQGQKVDRYDFQLLEEKLSHVPDAEVTQPTPTATTDSTAPTSATATQPAANPDSQRATVFNQIETEFGQMLSPIQMDTVSQWLDVDHYKPELIQLALREAVLNQVYNLKYMDRILLNWEKKHLTTAAQVQQEQERQHPRRKSSGDGGAGDAGIPDVPIFKLTDD</sequence>
<evidence type="ECO:0000313" key="6">
    <source>
        <dbReference type="Proteomes" id="UP000051955"/>
    </source>
</evidence>
<dbReference type="AlphaFoldDB" id="A0A0R1LQA8"/>
<dbReference type="InterPro" id="IPR006343">
    <property type="entry name" value="DnaB/C_C"/>
</dbReference>
<dbReference type="Gene3D" id="1.10.10.630">
    <property type="entry name" value="DnaD domain-like"/>
    <property type="match status" value="1"/>
</dbReference>
<evidence type="ECO:0000256" key="1">
    <source>
        <dbReference type="ARBA" id="ARBA00093462"/>
    </source>
</evidence>
<dbReference type="RefSeq" id="WP_057803322.1">
    <property type="nucleotide sequence ID" value="NZ_AZDV01000026.1"/>
</dbReference>
<dbReference type="PANTHER" id="PTHR37293:SF6">
    <property type="entry name" value="DNA REPLICATION PROTEIN DNAD"/>
    <property type="match status" value="1"/>
</dbReference>
<evidence type="ECO:0000259" key="3">
    <source>
        <dbReference type="Pfam" id="PF07261"/>
    </source>
</evidence>
<dbReference type="Pfam" id="PF07261">
    <property type="entry name" value="DnaB_2"/>
    <property type="match status" value="1"/>
</dbReference>
<dbReference type="OrthoDB" id="9770238at2"/>
<dbReference type="InterPro" id="IPR053162">
    <property type="entry name" value="DnaD"/>
</dbReference>
<proteinExistence type="inferred from homology"/>
<feature type="domain" description="DnaB/C C-terminal" evidence="3">
    <location>
        <begin position="147"/>
        <end position="219"/>
    </location>
</feature>
<accession>A0A0R1LQA8</accession>
<feature type="domain" description="DnaD N-terminal" evidence="4">
    <location>
        <begin position="17"/>
        <end position="108"/>
    </location>
</feature>
<dbReference type="PANTHER" id="PTHR37293">
    <property type="entry name" value="PHAGE REPLICATION PROTEIN-RELATED"/>
    <property type="match status" value="1"/>
</dbReference>
<dbReference type="InterPro" id="IPR036388">
    <property type="entry name" value="WH-like_DNA-bd_sf"/>
</dbReference>
<dbReference type="InterPro" id="IPR053843">
    <property type="entry name" value="DnaD_N"/>
</dbReference>
<dbReference type="EMBL" id="AZDV01000026">
    <property type="protein sequence ID" value="KRK94410.1"/>
    <property type="molecule type" value="Genomic_DNA"/>
</dbReference>
<evidence type="ECO:0000259" key="4">
    <source>
        <dbReference type="Pfam" id="PF21984"/>
    </source>
</evidence>
<feature type="region of interest" description="Disordered" evidence="2">
    <location>
        <begin position="214"/>
        <end position="251"/>
    </location>
</feature>
<comment type="caution">
    <text evidence="5">The sequence shown here is derived from an EMBL/GenBank/DDBJ whole genome shotgun (WGS) entry which is preliminary data.</text>
</comment>